<name>A0A1E1LQK8_9HELO</name>
<dbReference type="AlphaFoldDB" id="A0A1E1LQK8"/>
<dbReference type="SUPFAM" id="SSF53098">
    <property type="entry name" value="Ribonuclease H-like"/>
    <property type="match status" value="1"/>
</dbReference>
<protein>
    <recommendedName>
        <fullName evidence="2">Integrase catalytic domain-containing protein</fullName>
    </recommendedName>
</protein>
<dbReference type="Proteomes" id="UP000178912">
    <property type="component" value="Unassembled WGS sequence"/>
</dbReference>
<organism evidence="3 4">
    <name type="scientific">Rhynchosporium agropyri</name>
    <dbReference type="NCBI Taxonomy" id="914238"/>
    <lineage>
        <taxon>Eukaryota</taxon>
        <taxon>Fungi</taxon>
        <taxon>Dikarya</taxon>
        <taxon>Ascomycota</taxon>
        <taxon>Pezizomycotina</taxon>
        <taxon>Leotiomycetes</taxon>
        <taxon>Helotiales</taxon>
        <taxon>Ploettnerulaceae</taxon>
        <taxon>Rhynchosporium</taxon>
    </lineage>
</organism>
<dbReference type="InterPro" id="IPR012337">
    <property type="entry name" value="RNaseH-like_sf"/>
</dbReference>
<evidence type="ECO:0000259" key="2">
    <source>
        <dbReference type="PROSITE" id="PS50994"/>
    </source>
</evidence>
<dbReference type="GO" id="GO:0005634">
    <property type="term" value="C:nucleus"/>
    <property type="evidence" value="ECO:0007669"/>
    <property type="project" value="UniProtKB-ARBA"/>
</dbReference>
<dbReference type="InterPro" id="IPR001584">
    <property type="entry name" value="Integrase_cat-core"/>
</dbReference>
<dbReference type="InterPro" id="IPR036397">
    <property type="entry name" value="RNaseH_sf"/>
</dbReference>
<dbReference type="Gene3D" id="3.30.420.10">
    <property type="entry name" value="Ribonuclease H-like superfamily/Ribonuclease H"/>
    <property type="match status" value="1"/>
</dbReference>
<dbReference type="PANTHER" id="PTHR37984:SF5">
    <property type="entry name" value="PROTEIN NYNRIN-LIKE"/>
    <property type="match status" value="1"/>
</dbReference>
<dbReference type="OrthoDB" id="3563554at2759"/>
<dbReference type="PANTHER" id="PTHR37984">
    <property type="entry name" value="PROTEIN CBG26694"/>
    <property type="match status" value="1"/>
</dbReference>
<evidence type="ECO:0000256" key="1">
    <source>
        <dbReference type="ARBA" id="ARBA00022884"/>
    </source>
</evidence>
<evidence type="ECO:0000313" key="4">
    <source>
        <dbReference type="Proteomes" id="UP000178912"/>
    </source>
</evidence>
<keyword evidence="1" id="KW-0694">RNA-binding</keyword>
<dbReference type="GO" id="GO:0003723">
    <property type="term" value="F:RNA binding"/>
    <property type="evidence" value="ECO:0007669"/>
    <property type="project" value="UniProtKB-KW"/>
</dbReference>
<sequence length="129" mass="14593">MSLDETKEPVIRNVIKNNDYSTNTANILEIDIMGLHRAVAAIERPGHGKRLTKYMILVLVLSTLTAEYLAQVYLKEVVSKHGVPEEIVSDRDKLFTSKFWNALIGFLGTKRKLLIAFHPQINGGNERMN</sequence>
<gene>
    <name evidence="3" type="ORF">RAG0_16480</name>
</gene>
<feature type="domain" description="Integrase catalytic" evidence="2">
    <location>
        <begin position="20"/>
        <end position="129"/>
    </location>
</feature>
<dbReference type="InterPro" id="IPR050951">
    <property type="entry name" value="Retrovirus_Pol_polyprotein"/>
</dbReference>
<dbReference type="PROSITE" id="PS50994">
    <property type="entry name" value="INTEGRASE"/>
    <property type="match status" value="1"/>
</dbReference>
<dbReference type="GO" id="GO:0015074">
    <property type="term" value="P:DNA integration"/>
    <property type="evidence" value="ECO:0007669"/>
    <property type="project" value="InterPro"/>
</dbReference>
<keyword evidence="4" id="KW-1185">Reference proteome</keyword>
<accession>A0A1E1LQK8</accession>
<dbReference type="EMBL" id="FJUX01000168">
    <property type="protein sequence ID" value="CZT12778.1"/>
    <property type="molecule type" value="Genomic_DNA"/>
</dbReference>
<proteinExistence type="predicted"/>
<reference evidence="4" key="1">
    <citation type="submission" date="2016-03" db="EMBL/GenBank/DDBJ databases">
        <authorList>
            <person name="Guldener U."/>
        </authorList>
    </citation>
    <scope>NUCLEOTIDE SEQUENCE [LARGE SCALE GENOMIC DNA]</scope>
    <source>
        <strain evidence="4">04CH-RAC-A.6.1</strain>
    </source>
</reference>
<evidence type="ECO:0000313" key="3">
    <source>
        <dbReference type="EMBL" id="CZT12778.1"/>
    </source>
</evidence>